<evidence type="ECO:0000313" key="2">
    <source>
        <dbReference type="EMBL" id="GFZ13669.1"/>
    </source>
</evidence>
<protein>
    <submittedName>
        <fullName evidence="2">ATP binding cassette subfamily B4</fullName>
    </submittedName>
</protein>
<organism evidence="2 3">
    <name type="scientific">Actinidia rufa</name>
    <dbReference type="NCBI Taxonomy" id="165716"/>
    <lineage>
        <taxon>Eukaryota</taxon>
        <taxon>Viridiplantae</taxon>
        <taxon>Streptophyta</taxon>
        <taxon>Embryophyta</taxon>
        <taxon>Tracheophyta</taxon>
        <taxon>Spermatophyta</taxon>
        <taxon>Magnoliopsida</taxon>
        <taxon>eudicotyledons</taxon>
        <taxon>Gunneridae</taxon>
        <taxon>Pentapetalae</taxon>
        <taxon>asterids</taxon>
        <taxon>Ericales</taxon>
        <taxon>Actinidiaceae</taxon>
        <taxon>Actinidia</taxon>
    </lineage>
</organism>
<feature type="domain" description="ABC transporter" evidence="1">
    <location>
        <begin position="57"/>
        <end position="151"/>
    </location>
</feature>
<reference evidence="2 3" key="1">
    <citation type="submission" date="2019-07" db="EMBL/GenBank/DDBJ databases">
        <title>De Novo Assembly of kiwifruit Actinidia rufa.</title>
        <authorList>
            <person name="Sugita-Konishi S."/>
            <person name="Sato K."/>
            <person name="Mori E."/>
            <person name="Abe Y."/>
            <person name="Kisaki G."/>
            <person name="Hamano K."/>
            <person name="Suezawa K."/>
            <person name="Otani M."/>
            <person name="Fukuda T."/>
            <person name="Manabe T."/>
            <person name="Gomi K."/>
            <person name="Tabuchi M."/>
            <person name="Akimitsu K."/>
            <person name="Kataoka I."/>
        </authorList>
    </citation>
    <scope>NUCLEOTIDE SEQUENCE [LARGE SCALE GENOMIC DNA]</scope>
    <source>
        <strain evidence="3">cv. Fuchu</strain>
    </source>
</reference>
<evidence type="ECO:0000259" key="1">
    <source>
        <dbReference type="Pfam" id="PF00005"/>
    </source>
</evidence>
<dbReference type="GO" id="GO:0016887">
    <property type="term" value="F:ATP hydrolysis activity"/>
    <property type="evidence" value="ECO:0007669"/>
    <property type="project" value="InterPro"/>
</dbReference>
<proteinExistence type="predicted"/>
<dbReference type="InterPro" id="IPR027417">
    <property type="entry name" value="P-loop_NTPase"/>
</dbReference>
<keyword evidence="3" id="KW-1185">Reference proteome</keyword>
<dbReference type="GO" id="GO:0005886">
    <property type="term" value="C:plasma membrane"/>
    <property type="evidence" value="ECO:0007669"/>
    <property type="project" value="TreeGrafter"/>
</dbReference>
<comment type="caution">
    <text evidence="2">The sequence shown here is derived from an EMBL/GenBank/DDBJ whole genome shotgun (WGS) entry which is preliminary data.</text>
</comment>
<dbReference type="OrthoDB" id="6500128at2759"/>
<dbReference type="GO" id="GO:0005524">
    <property type="term" value="F:ATP binding"/>
    <property type="evidence" value="ECO:0007669"/>
    <property type="project" value="InterPro"/>
</dbReference>
<dbReference type="GO" id="GO:0042626">
    <property type="term" value="F:ATPase-coupled transmembrane transporter activity"/>
    <property type="evidence" value="ECO:0007669"/>
    <property type="project" value="TreeGrafter"/>
</dbReference>
<dbReference type="InterPro" id="IPR003439">
    <property type="entry name" value="ABC_transporter-like_ATP-bd"/>
</dbReference>
<evidence type="ECO:0000313" key="3">
    <source>
        <dbReference type="Proteomes" id="UP000585474"/>
    </source>
</evidence>
<gene>
    <name evidence="2" type="ORF">Acr_23g0020540</name>
</gene>
<accession>A0A7J0GSA2</accession>
<dbReference type="Pfam" id="PF00005">
    <property type="entry name" value="ABC_tran"/>
    <property type="match status" value="1"/>
</dbReference>
<dbReference type="Gene3D" id="3.40.50.300">
    <property type="entry name" value="P-loop containing nucleotide triphosphate hydrolases"/>
    <property type="match status" value="1"/>
</dbReference>
<sequence length="183" mass="19837">MFSGSVNSKLHEEHNGLLGRHLPAFTAGQTAAFKMFAAINRMPDIEAYHPSGNIGSSCSIPSGTTTALVGQSGSGKFTVINLIERSYDPQADEVLIDGVNLKEFQLKWIREKISLVSQEPVLFTCSIKENIAYGKDGATLEEIKAAAELANAAKFMNKLLQGLDTMVGEHGTKRLVDKSRELP</sequence>
<dbReference type="PANTHER" id="PTHR24222">
    <property type="entry name" value="ABC TRANSPORTER B FAMILY"/>
    <property type="match status" value="1"/>
</dbReference>
<dbReference type="AlphaFoldDB" id="A0A7J0GSA2"/>
<dbReference type="Proteomes" id="UP000585474">
    <property type="component" value="Unassembled WGS sequence"/>
</dbReference>
<dbReference type="PANTHER" id="PTHR24222:SF63">
    <property type="entry name" value="ATP BINDING CASSETTE SUBFAMILY B"/>
    <property type="match status" value="1"/>
</dbReference>
<dbReference type="InterPro" id="IPR039421">
    <property type="entry name" value="Type_1_exporter"/>
</dbReference>
<name>A0A7J0GSA2_9ERIC</name>
<dbReference type="EMBL" id="BJWL01000023">
    <property type="protein sequence ID" value="GFZ13669.1"/>
    <property type="molecule type" value="Genomic_DNA"/>
</dbReference>
<dbReference type="SUPFAM" id="SSF52540">
    <property type="entry name" value="P-loop containing nucleoside triphosphate hydrolases"/>
    <property type="match status" value="1"/>
</dbReference>